<dbReference type="HAMAP" id="MF_03056">
    <property type="entry name" value="TRM82"/>
    <property type="match status" value="1"/>
</dbReference>
<evidence type="ECO:0000256" key="2">
    <source>
        <dbReference type="ARBA" id="ARBA00022630"/>
    </source>
</evidence>
<evidence type="ECO:0000256" key="8">
    <source>
        <dbReference type="PROSITE-ProRule" id="PRU00221"/>
    </source>
</evidence>
<keyword evidence="5" id="KW-1015">Disulfide bond</keyword>
<keyword evidence="6 9" id="KW-0676">Redox-active center</keyword>
<evidence type="ECO:0000256" key="10">
    <source>
        <dbReference type="SAM" id="MobiDB-lite"/>
    </source>
</evidence>
<dbReference type="PANTHER" id="PTHR48105">
    <property type="entry name" value="THIOREDOXIN REDUCTASE 1-RELATED-RELATED"/>
    <property type="match status" value="1"/>
</dbReference>
<dbReference type="SUPFAM" id="SSF50978">
    <property type="entry name" value="WD40 repeat-like"/>
    <property type="match status" value="1"/>
</dbReference>
<evidence type="ECO:0000313" key="13">
    <source>
        <dbReference type="Proteomes" id="UP000756921"/>
    </source>
</evidence>
<dbReference type="GO" id="GO:0005634">
    <property type="term" value="C:nucleus"/>
    <property type="evidence" value="ECO:0007669"/>
    <property type="project" value="UniProtKB-SubCell"/>
</dbReference>
<keyword evidence="3 9" id="KW-0274">FAD</keyword>
<keyword evidence="7" id="KW-0819">tRNA processing</keyword>
<feature type="region of interest" description="Disordered" evidence="10">
    <location>
        <begin position="52"/>
        <end position="82"/>
    </location>
</feature>
<comment type="pathway">
    <text evidence="7">tRNA modification; N(7)-methylguanine-tRNA biosynthesis.</text>
</comment>
<comment type="cofactor">
    <cofactor evidence="9">
        <name>FAD</name>
        <dbReference type="ChEBI" id="CHEBI:57692"/>
    </cofactor>
    <text evidence="9">Binds 1 FAD per subunit.</text>
</comment>
<dbReference type="InterPro" id="IPR005982">
    <property type="entry name" value="Thioredox_Rdtase"/>
</dbReference>
<evidence type="ECO:0000256" key="5">
    <source>
        <dbReference type="ARBA" id="ARBA00023157"/>
    </source>
</evidence>
<keyword evidence="7" id="KW-0539">Nucleus</keyword>
<sequence length="897" mass="97569">MTLPYQCLAASARPVADGHEWLLFGATGSELVVQSSTGITSTWSPEIAIPEVEEPDREDAQEGPPAKRAKLTPVSEPKPNLSHLKVTKDGKHLVAVSAEDKCIRVFQIGDQCQLEQQSQRCMAKRPSSITLAMDDTTILCADKFGDVYSLPLLPSPEDEQAVAPESKEDQKIFTPSASVLTVHSGRNRKALEEQLKQAQKGAKQVKDAPKFKHQLIIGHVSMLTDIVCATVGSRSYILTADRDEHIRVSRGLPQAHIIEGFCQGHEEFVSRLCFSKSGRLVSGGGDPYLYMWDWLSYRLIDKIPLQELLSNHYKAHPHHTGAAEVKVAVSGIWAVPDSAQEADEILVACEGIPALVSLKLGSSSKAGKVLPLNGNVLDLAFIAADAGHAIAAISIDHVHQPGSTQEVRQEPYASRLQCLSNHNLGEWEDDKTLNGSLERFSQTMRNGERESGTASEADRCKADDKAKALRDLLDSRAAHRTRNITTAKVFASGFRRATSIRCLSLFSVPIAAAASNQRISPAAGLSSASKQTSIPQADVRRMHSRVVIIGSGPAGHTAAIYAARADLNPVMYEGFLALGIAAGGQLTTTDEVENFPGFKMIQGGKLMDQMREQSEACGTEIISQTVAKVDLKAKPFKYWLHPMGDDETIEEEEHTADALIIATGAKARRLDLPGENKFWGNGVSACAVCDGSLPMFREQPLVVIGGGDSAVEEALYLTKKAKKVTVLVRRDKLRASRTNARRLTTHPKIDIRYNTSAVEIKGEEKKNGLMTQLVIKNNVTKEEQTIEAKGLFYAVGHDPATALFKEQLKMDEDGYLITDPGRCTTSVEGVFAAGDVQDKRYRQAITSAGSGCIAALEAEKWLADHDDSVSNELETENQAEKSQTNGVVPEYRSNPLL</sequence>
<gene>
    <name evidence="12" type="ORF">PMIN01_05969</name>
</gene>
<dbReference type="PROSITE" id="PS00573">
    <property type="entry name" value="PYRIDINE_REDOX_2"/>
    <property type="match status" value="1"/>
</dbReference>
<dbReference type="InterPro" id="IPR036322">
    <property type="entry name" value="WD40_repeat_dom_sf"/>
</dbReference>
<comment type="similarity">
    <text evidence="1">Belongs to the class-II pyridine nucleotide-disulfide oxidoreductase family.</text>
</comment>
<evidence type="ECO:0000256" key="7">
    <source>
        <dbReference type="HAMAP-Rule" id="MF_03056"/>
    </source>
</evidence>
<accession>A0A9P6GKZ5</accession>
<dbReference type="InterPro" id="IPR050097">
    <property type="entry name" value="Ferredoxin-NADP_redctase_2"/>
</dbReference>
<evidence type="ECO:0000259" key="11">
    <source>
        <dbReference type="Pfam" id="PF07992"/>
    </source>
</evidence>
<dbReference type="InterPro" id="IPR023753">
    <property type="entry name" value="FAD/NAD-binding_dom"/>
</dbReference>
<organism evidence="12 13">
    <name type="scientific">Paraphaeosphaeria minitans</name>
    <dbReference type="NCBI Taxonomy" id="565426"/>
    <lineage>
        <taxon>Eukaryota</taxon>
        <taxon>Fungi</taxon>
        <taxon>Dikarya</taxon>
        <taxon>Ascomycota</taxon>
        <taxon>Pezizomycotina</taxon>
        <taxon>Dothideomycetes</taxon>
        <taxon>Pleosporomycetidae</taxon>
        <taxon>Pleosporales</taxon>
        <taxon>Massarineae</taxon>
        <taxon>Didymosphaeriaceae</taxon>
        <taxon>Paraphaeosphaeria</taxon>
    </lineage>
</organism>
<dbReference type="InterPro" id="IPR001680">
    <property type="entry name" value="WD40_rpt"/>
</dbReference>
<keyword evidence="9" id="KW-0521">NADP</keyword>
<evidence type="ECO:0000256" key="6">
    <source>
        <dbReference type="ARBA" id="ARBA00023284"/>
    </source>
</evidence>
<dbReference type="InterPro" id="IPR028884">
    <property type="entry name" value="Trm82"/>
</dbReference>
<comment type="function">
    <text evidence="7">Required for the formation of N(7)-methylguanine at position 46 (m7G46) in tRNA. In the complex, it is required to stabilize and induce conformational changes of the catalytic subunit.</text>
</comment>
<feature type="compositionally biased region" description="Acidic residues" evidence="10">
    <location>
        <begin position="52"/>
        <end position="61"/>
    </location>
</feature>
<dbReference type="OrthoDB" id="371245at2759"/>
<dbReference type="SMART" id="SM00320">
    <property type="entry name" value="WD40"/>
    <property type="match status" value="3"/>
</dbReference>
<keyword evidence="7 8" id="KW-0853">WD repeat</keyword>
<dbReference type="PRINTS" id="PR00368">
    <property type="entry name" value="FADPNR"/>
</dbReference>
<evidence type="ECO:0000256" key="9">
    <source>
        <dbReference type="RuleBase" id="RU003881"/>
    </source>
</evidence>
<comment type="caution">
    <text evidence="12">The sequence shown here is derived from an EMBL/GenBank/DDBJ whole genome shotgun (WGS) entry which is preliminary data.</text>
</comment>
<dbReference type="Pfam" id="PF00400">
    <property type="entry name" value="WD40"/>
    <property type="match status" value="1"/>
</dbReference>
<keyword evidence="2 9" id="KW-0285">Flavoprotein</keyword>
<dbReference type="SUPFAM" id="SSF51905">
    <property type="entry name" value="FAD/NAD(P)-binding domain"/>
    <property type="match status" value="1"/>
</dbReference>
<dbReference type="Gene3D" id="3.50.50.60">
    <property type="entry name" value="FAD/NAD(P)-binding domain"/>
    <property type="match status" value="2"/>
</dbReference>
<dbReference type="PRINTS" id="PR00469">
    <property type="entry name" value="PNDRDTASEII"/>
</dbReference>
<dbReference type="EMBL" id="WJXW01000005">
    <property type="protein sequence ID" value="KAF9736054.1"/>
    <property type="molecule type" value="Genomic_DNA"/>
</dbReference>
<dbReference type="EC" id="1.8.1.9" evidence="9"/>
<dbReference type="AlphaFoldDB" id="A0A9P6GKZ5"/>
<evidence type="ECO:0000256" key="4">
    <source>
        <dbReference type="ARBA" id="ARBA00023002"/>
    </source>
</evidence>
<dbReference type="GO" id="GO:0004791">
    <property type="term" value="F:thioredoxin-disulfide reductase (NADPH) activity"/>
    <property type="evidence" value="ECO:0007669"/>
    <property type="project" value="UniProtKB-EC"/>
</dbReference>
<dbReference type="InterPro" id="IPR008255">
    <property type="entry name" value="Pyr_nucl-diS_OxRdtase_2_AS"/>
</dbReference>
<keyword evidence="7" id="KW-0677">Repeat</keyword>
<dbReference type="Proteomes" id="UP000756921">
    <property type="component" value="Unassembled WGS sequence"/>
</dbReference>
<keyword evidence="4 9" id="KW-0560">Oxidoreductase</keyword>
<evidence type="ECO:0000256" key="3">
    <source>
        <dbReference type="ARBA" id="ARBA00022827"/>
    </source>
</evidence>
<comment type="subcellular location">
    <subcellularLocation>
        <location evidence="7">Nucleus</location>
    </subcellularLocation>
</comment>
<name>A0A9P6GKZ5_9PLEO</name>
<dbReference type="InterPro" id="IPR036188">
    <property type="entry name" value="FAD/NAD-bd_sf"/>
</dbReference>
<proteinExistence type="inferred from homology"/>
<dbReference type="PROSITE" id="PS50082">
    <property type="entry name" value="WD_REPEATS_2"/>
    <property type="match status" value="1"/>
</dbReference>
<dbReference type="Pfam" id="PF07992">
    <property type="entry name" value="Pyr_redox_2"/>
    <property type="match status" value="1"/>
</dbReference>
<feature type="region of interest" description="Disordered" evidence="10">
    <location>
        <begin position="868"/>
        <end position="897"/>
    </location>
</feature>
<dbReference type="Gene3D" id="2.130.10.10">
    <property type="entry name" value="YVTN repeat-like/Quinoprotein amine dehydrogenase"/>
    <property type="match status" value="1"/>
</dbReference>
<dbReference type="InterPro" id="IPR015943">
    <property type="entry name" value="WD40/YVTN_repeat-like_dom_sf"/>
</dbReference>
<dbReference type="GO" id="GO:0019430">
    <property type="term" value="P:removal of superoxide radicals"/>
    <property type="evidence" value="ECO:0007669"/>
    <property type="project" value="InterPro"/>
</dbReference>
<dbReference type="NCBIfam" id="TIGR01292">
    <property type="entry name" value="TRX_reduct"/>
    <property type="match status" value="1"/>
</dbReference>
<comment type="catalytic activity">
    <reaction evidence="9">
        <text>[thioredoxin]-dithiol + NADP(+) = [thioredoxin]-disulfide + NADPH + H(+)</text>
        <dbReference type="Rhea" id="RHEA:20345"/>
        <dbReference type="Rhea" id="RHEA-COMP:10698"/>
        <dbReference type="Rhea" id="RHEA-COMP:10700"/>
        <dbReference type="ChEBI" id="CHEBI:15378"/>
        <dbReference type="ChEBI" id="CHEBI:29950"/>
        <dbReference type="ChEBI" id="CHEBI:50058"/>
        <dbReference type="ChEBI" id="CHEBI:57783"/>
        <dbReference type="ChEBI" id="CHEBI:58349"/>
        <dbReference type="EC" id="1.8.1.9"/>
    </reaction>
</comment>
<feature type="repeat" description="WD" evidence="8">
    <location>
        <begin position="262"/>
        <end position="293"/>
    </location>
</feature>
<feature type="domain" description="FAD/NAD(P)-binding" evidence="11">
    <location>
        <begin position="545"/>
        <end position="851"/>
    </location>
</feature>
<evidence type="ECO:0000313" key="12">
    <source>
        <dbReference type="EMBL" id="KAF9736054.1"/>
    </source>
</evidence>
<protein>
    <recommendedName>
        <fullName evidence="9">Thioredoxin reductase</fullName>
        <ecNumber evidence="9">1.8.1.9</ecNumber>
    </recommendedName>
</protein>
<dbReference type="GO" id="GO:0005737">
    <property type="term" value="C:cytoplasm"/>
    <property type="evidence" value="ECO:0007669"/>
    <property type="project" value="InterPro"/>
</dbReference>
<evidence type="ECO:0000256" key="1">
    <source>
        <dbReference type="ARBA" id="ARBA00009333"/>
    </source>
</evidence>
<keyword evidence="13" id="KW-1185">Reference proteome</keyword>
<comment type="similarity">
    <text evidence="7">Belongs to the WD repeat TRM82 family.</text>
</comment>
<dbReference type="GO" id="GO:0106004">
    <property type="term" value="P:tRNA (guanine-N7)-methylation"/>
    <property type="evidence" value="ECO:0007669"/>
    <property type="project" value="UniProtKB-UniRule"/>
</dbReference>
<reference evidence="12" key="1">
    <citation type="journal article" date="2020" name="Mol. Plant Microbe Interact.">
        <title>Genome Sequence of the Biocontrol Agent Coniothyrium minitans strain Conio (IMI 134523).</title>
        <authorList>
            <person name="Patel D."/>
            <person name="Shittu T.A."/>
            <person name="Baroncelli R."/>
            <person name="Muthumeenakshi S."/>
            <person name="Osborne T.H."/>
            <person name="Janganan T.K."/>
            <person name="Sreenivasaprasad S."/>
        </authorList>
    </citation>
    <scope>NUCLEOTIDE SEQUENCE</scope>
    <source>
        <strain evidence="12">Conio</strain>
    </source>
</reference>